<dbReference type="AlphaFoldDB" id="A0A517MWN9"/>
<protein>
    <recommendedName>
        <fullName evidence="4">PEP-CTERM protein-sorting domain-containing protein</fullName>
    </recommendedName>
</protein>
<proteinExistence type="predicted"/>
<keyword evidence="3" id="KW-1185">Reference proteome</keyword>
<dbReference type="EMBL" id="CP036263">
    <property type="protein sequence ID" value="QDS99291.1"/>
    <property type="molecule type" value="Genomic_DNA"/>
</dbReference>
<dbReference type="InterPro" id="IPR013424">
    <property type="entry name" value="Ice-binding_C"/>
</dbReference>
<sequence length="251" mass="26682" precursor="true">MNCSRVHKVKGICSFMIGLLLCGAPAWAAIINPADSSTFPYKYEGDAASLATFGTTGYSGSMTGYTLTGDSPSPGILDVAFDTAHATPGLVVFLQSPNWVSDATHADGWTWEASVKLNSGRYTTRIGDENDPHDIIDILDDGRVFSRIAGLLATLPSTTDAQHVYRIAQAENSIGYNAWIDGVLVGEYDAADSGLGTGGNHWWSDGSGSTMGTYEMDYVRFTAGGFSPIPEPATASLLLIGALSLSRLRRR</sequence>
<reference evidence="2 3" key="1">
    <citation type="submission" date="2019-02" db="EMBL/GenBank/DDBJ databases">
        <title>Deep-cultivation of Planctomycetes and their phenomic and genomic characterization uncovers novel biology.</title>
        <authorList>
            <person name="Wiegand S."/>
            <person name="Jogler M."/>
            <person name="Boedeker C."/>
            <person name="Pinto D."/>
            <person name="Vollmers J."/>
            <person name="Rivas-Marin E."/>
            <person name="Kohn T."/>
            <person name="Peeters S.H."/>
            <person name="Heuer A."/>
            <person name="Rast P."/>
            <person name="Oberbeckmann S."/>
            <person name="Bunk B."/>
            <person name="Jeske O."/>
            <person name="Meyerdierks A."/>
            <person name="Storesund J.E."/>
            <person name="Kallscheuer N."/>
            <person name="Luecker S."/>
            <person name="Lage O.M."/>
            <person name="Pohl T."/>
            <person name="Merkel B.J."/>
            <person name="Hornburger P."/>
            <person name="Mueller R.-W."/>
            <person name="Bruemmer F."/>
            <person name="Labrenz M."/>
            <person name="Spormann A.M."/>
            <person name="Op den Camp H."/>
            <person name="Overmann J."/>
            <person name="Amann R."/>
            <person name="Jetten M.S.M."/>
            <person name="Mascher T."/>
            <person name="Medema M.H."/>
            <person name="Devos D.P."/>
            <person name="Kaster A.-K."/>
            <person name="Ovreas L."/>
            <person name="Rohde M."/>
            <person name="Galperin M.Y."/>
            <person name="Jogler C."/>
        </authorList>
    </citation>
    <scope>NUCLEOTIDE SEQUENCE [LARGE SCALE GENOMIC DNA]</scope>
    <source>
        <strain evidence="2 3">HG15A2</strain>
    </source>
</reference>
<dbReference type="Proteomes" id="UP000319852">
    <property type="component" value="Chromosome"/>
</dbReference>
<name>A0A517MWN9_9BACT</name>
<evidence type="ECO:0000313" key="2">
    <source>
        <dbReference type="EMBL" id="QDS99291.1"/>
    </source>
</evidence>
<dbReference type="OrthoDB" id="9757536at2"/>
<dbReference type="NCBIfam" id="TIGR02595">
    <property type="entry name" value="PEP_CTERM"/>
    <property type="match status" value="1"/>
</dbReference>
<gene>
    <name evidence="2" type="ORF">HG15A2_26130</name>
</gene>
<feature type="signal peptide" evidence="1">
    <location>
        <begin position="1"/>
        <end position="28"/>
    </location>
</feature>
<dbReference type="RefSeq" id="WP_145060532.1">
    <property type="nucleotide sequence ID" value="NZ_CP036263.1"/>
</dbReference>
<dbReference type="KEGG" id="amob:HG15A2_26130"/>
<feature type="chain" id="PRO_5021745527" description="PEP-CTERM protein-sorting domain-containing protein" evidence="1">
    <location>
        <begin position="29"/>
        <end position="251"/>
    </location>
</feature>
<evidence type="ECO:0000256" key="1">
    <source>
        <dbReference type="SAM" id="SignalP"/>
    </source>
</evidence>
<evidence type="ECO:0000313" key="3">
    <source>
        <dbReference type="Proteomes" id="UP000319852"/>
    </source>
</evidence>
<accession>A0A517MWN9</accession>
<organism evidence="2 3">
    <name type="scientific">Adhaeretor mobilis</name>
    <dbReference type="NCBI Taxonomy" id="1930276"/>
    <lineage>
        <taxon>Bacteria</taxon>
        <taxon>Pseudomonadati</taxon>
        <taxon>Planctomycetota</taxon>
        <taxon>Planctomycetia</taxon>
        <taxon>Pirellulales</taxon>
        <taxon>Lacipirellulaceae</taxon>
        <taxon>Adhaeretor</taxon>
    </lineage>
</organism>
<evidence type="ECO:0008006" key="4">
    <source>
        <dbReference type="Google" id="ProtNLM"/>
    </source>
</evidence>
<keyword evidence="1" id="KW-0732">Signal</keyword>